<evidence type="ECO:0000256" key="1">
    <source>
        <dbReference type="SAM" id="MobiDB-lite"/>
    </source>
</evidence>
<dbReference type="RefSeq" id="WP_138052778.1">
    <property type="nucleotide sequence ID" value="NZ_VAWE01000001.1"/>
</dbReference>
<evidence type="ECO:0000313" key="4">
    <source>
        <dbReference type="Proteomes" id="UP000305921"/>
    </source>
</evidence>
<feature type="chain" id="PRO_5039366992" description="Lipoprotein" evidence="2">
    <location>
        <begin position="20"/>
        <end position="247"/>
    </location>
</feature>
<feature type="signal peptide" evidence="2">
    <location>
        <begin position="1"/>
        <end position="19"/>
    </location>
</feature>
<keyword evidence="4" id="KW-1185">Reference proteome</keyword>
<comment type="caution">
    <text evidence="3">The sequence shown here is derived from an EMBL/GenBank/DDBJ whole genome shotgun (WGS) entry which is preliminary data.</text>
</comment>
<reference evidence="3 4" key="1">
    <citation type="submission" date="2019-05" db="EMBL/GenBank/DDBJ databases">
        <title>Streptomyces marianii sp. nov., a novel marine actinomycete from southern coast of India.</title>
        <authorList>
            <person name="Iniyan A.M."/>
            <person name="Wink J."/>
            <person name="Ramprasad E."/>
            <person name="Ramana C.V."/>
            <person name="Bunk B."/>
            <person name="Sproer C."/>
            <person name="Joseph F.-J.R.S."/>
            <person name="Vincent S.G.P."/>
        </authorList>
    </citation>
    <scope>NUCLEOTIDE SEQUENCE [LARGE SCALE GENOMIC DNA]</scope>
    <source>
        <strain evidence="3 4">ICN19</strain>
    </source>
</reference>
<evidence type="ECO:0008006" key="5">
    <source>
        <dbReference type="Google" id="ProtNLM"/>
    </source>
</evidence>
<keyword evidence="2" id="KW-0732">Signal</keyword>
<dbReference type="PROSITE" id="PS51257">
    <property type="entry name" value="PROKAR_LIPOPROTEIN"/>
    <property type="match status" value="1"/>
</dbReference>
<sequence length="247" mass="25998">MISRIRPVFRSFAVLAVVAGLVTGCAKGDKGTTPTDSAAPSKDVGTGEAGGSGDGAAQIVKSANTAMRETTFHSSGTTTAFGGAKQEMWSDPEQGFRLEASGGGTSGEMYCKDGTTYTSAPLFADALKQRGQQITVPDALTDVFVTTESGQGCDVYYTISETAELAPEKDRKLDGKQTTAVRVSAGAAEDTYFIENGASHLLLLESSRDGRTSTTTYDSFGDKFPITLPPKEKTMSMSEFRSQVMSS</sequence>
<feature type="compositionally biased region" description="Polar residues" evidence="1">
    <location>
        <begin position="235"/>
        <end position="247"/>
    </location>
</feature>
<accession>A0A5R9E2R8</accession>
<protein>
    <recommendedName>
        <fullName evidence="5">Lipoprotein</fullName>
    </recommendedName>
</protein>
<dbReference type="OrthoDB" id="4221065at2"/>
<feature type="region of interest" description="Disordered" evidence="1">
    <location>
        <begin position="28"/>
        <end position="56"/>
    </location>
</feature>
<name>A0A5R9E2R8_9ACTN</name>
<organism evidence="3 4">
    <name type="scientific">Streptomyces marianii</name>
    <dbReference type="NCBI Taxonomy" id="1817406"/>
    <lineage>
        <taxon>Bacteria</taxon>
        <taxon>Bacillati</taxon>
        <taxon>Actinomycetota</taxon>
        <taxon>Actinomycetes</taxon>
        <taxon>Kitasatosporales</taxon>
        <taxon>Streptomycetaceae</taxon>
        <taxon>Streptomyces</taxon>
    </lineage>
</organism>
<evidence type="ECO:0000256" key="2">
    <source>
        <dbReference type="SAM" id="SignalP"/>
    </source>
</evidence>
<evidence type="ECO:0000313" key="3">
    <source>
        <dbReference type="EMBL" id="TLQ43355.1"/>
    </source>
</evidence>
<dbReference type="Proteomes" id="UP000305921">
    <property type="component" value="Unassembled WGS sequence"/>
</dbReference>
<dbReference type="AlphaFoldDB" id="A0A5R9E2R8"/>
<feature type="region of interest" description="Disordered" evidence="1">
    <location>
        <begin position="228"/>
        <end position="247"/>
    </location>
</feature>
<dbReference type="EMBL" id="VAWE01000001">
    <property type="protein sequence ID" value="TLQ43355.1"/>
    <property type="molecule type" value="Genomic_DNA"/>
</dbReference>
<proteinExistence type="predicted"/>
<gene>
    <name evidence="3" type="ORF">FEF34_09575</name>
</gene>